<protein>
    <submittedName>
        <fullName evidence="2">Uncharacterized protein</fullName>
    </submittedName>
</protein>
<dbReference type="AlphaFoldDB" id="A0A6J4NCE3"/>
<proteinExistence type="predicted"/>
<organism evidence="2">
    <name type="scientific">uncultured Chloroflexia bacterium</name>
    <dbReference type="NCBI Taxonomy" id="1672391"/>
    <lineage>
        <taxon>Bacteria</taxon>
        <taxon>Bacillati</taxon>
        <taxon>Chloroflexota</taxon>
        <taxon>Chloroflexia</taxon>
        <taxon>environmental samples</taxon>
    </lineage>
</organism>
<feature type="compositionally biased region" description="Polar residues" evidence="1">
    <location>
        <begin position="62"/>
        <end position="82"/>
    </location>
</feature>
<evidence type="ECO:0000256" key="1">
    <source>
        <dbReference type="SAM" id="MobiDB-lite"/>
    </source>
</evidence>
<feature type="non-terminal residue" evidence="2">
    <location>
        <position position="254"/>
    </location>
</feature>
<dbReference type="EMBL" id="CADCTR010003027">
    <property type="protein sequence ID" value="CAA9378893.1"/>
    <property type="molecule type" value="Genomic_DNA"/>
</dbReference>
<reference evidence="2" key="1">
    <citation type="submission" date="2020-02" db="EMBL/GenBank/DDBJ databases">
        <authorList>
            <person name="Meier V. D."/>
        </authorList>
    </citation>
    <scope>NUCLEOTIDE SEQUENCE</scope>
    <source>
        <strain evidence="2">AVDCRST_MAG93</strain>
    </source>
</reference>
<gene>
    <name evidence="2" type="ORF">AVDCRST_MAG93-9029</name>
</gene>
<feature type="region of interest" description="Disordered" evidence="1">
    <location>
        <begin position="62"/>
        <end position="90"/>
    </location>
</feature>
<accession>A0A6J4NCE3</accession>
<evidence type="ECO:0000313" key="2">
    <source>
        <dbReference type="EMBL" id="CAA9378893.1"/>
    </source>
</evidence>
<name>A0A6J4NCE3_9CHLR</name>
<sequence length="254" mass="26672">MRRITLLVTVMAAMLIVVGGTALAITYTPSRKVALKLNKPSFVATAATALYSNAIGPALTIGSDSTDPSATPLSLDTETSEQAPMKVDSESKVDNLNADKLDGKDSEEFIQRNPSAAQNGSIHIDGTMRTDGMLRTGSETGTSQPPNQTGLVVRRINSTTPASGAVLARTDQLRLERDGSFAGLRIAWDANTNADNTVNCMGVSTTEAAVNRHIVPVRSQAAGTAPVFTAEQNVVYATCSFGDSRSASHTTQVT</sequence>